<dbReference type="EMBL" id="RZNH01000041">
    <property type="protein sequence ID" value="NOU61752.1"/>
    <property type="molecule type" value="Genomic_DNA"/>
</dbReference>
<dbReference type="Proteomes" id="UP000732105">
    <property type="component" value="Unassembled WGS sequence"/>
</dbReference>
<evidence type="ECO:0000313" key="2">
    <source>
        <dbReference type="Proteomes" id="UP000732105"/>
    </source>
</evidence>
<keyword evidence="2" id="KW-1185">Reference proteome</keyword>
<proteinExistence type="predicted"/>
<evidence type="ECO:0000313" key="1">
    <source>
        <dbReference type="EMBL" id="NOU61752.1"/>
    </source>
</evidence>
<dbReference type="RefSeq" id="WP_171597010.1">
    <property type="nucleotide sequence ID" value="NZ_RZNH01000041.1"/>
</dbReference>
<name>A0ABX1X037_9BACT</name>
<reference evidence="1 2" key="1">
    <citation type="submission" date="2018-12" db="EMBL/GenBank/DDBJ databases">
        <title>Marinifilum JC070 sp. nov., a marine bacterium isolated from Yongle Blue Hole in the South China Sea.</title>
        <authorList>
            <person name="Fu T."/>
        </authorList>
    </citation>
    <scope>NUCLEOTIDE SEQUENCE [LARGE SCALE GENOMIC DNA]</scope>
    <source>
        <strain evidence="1 2">JC070</strain>
    </source>
</reference>
<sequence>MTQNTWKLQLFTEDTQIIEICKKYWQLQGENRFDYQYSPAQIGKIHDIDGPKIPKIVSKNSQLKINCDNHAICGNSIRIIKARREIKLDIFQEKGSCLCETCERQKRFENLEISKDEAKRMMNYAFEQKKWTMLSNKQLGLLILISQCQTKKDIVNNIFNKVKLYSIDSIIIWEYLERLDDLKLIWIERNQNHQIIHYHTHPKLKSTLKSQFPKSFSKDLILQNTGHNKSQLYITLDPTHNRKSNIQPIYSGTHIFKSDVILKANKKYNYQIWDNKDGTVVFQLTDPDNKNNYDESREIKQDVDDLAYNYYMDELKLN</sequence>
<comment type="caution">
    <text evidence="1">The sequence shown here is derived from an EMBL/GenBank/DDBJ whole genome shotgun (WGS) entry which is preliminary data.</text>
</comment>
<accession>A0ABX1X037</accession>
<organism evidence="1 2">
    <name type="scientific">Marinifilum caeruleilacunae</name>
    <dbReference type="NCBI Taxonomy" id="2499076"/>
    <lineage>
        <taxon>Bacteria</taxon>
        <taxon>Pseudomonadati</taxon>
        <taxon>Bacteroidota</taxon>
        <taxon>Bacteroidia</taxon>
        <taxon>Marinilabiliales</taxon>
        <taxon>Marinifilaceae</taxon>
    </lineage>
</organism>
<gene>
    <name evidence="1" type="ORF">ELS83_18285</name>
</gene>
<protein>
    <submittedName>
        <fullName evidence="1">Uncharacterized protein</fullName>
    </submittedName>
</protein>